<evidence type="ECO:0000313" key="3">
    <source>
        <dbReference type="EMBL" id="OCF36676.1"/>
    </source>
</evidence>
<dbReference type="GO" id="GO:0004540">
    <property type="term" value="F:RNA nuclease activity"/>
    <property type="evidence" value="ECO:0007669"/>
    <property type="project" value="UniProtKB-ARBA"/>
</dbReference>
<evidence type="ECO:0000313" key="4">
    <source>
        <dbReference type="Proteomes" id="UP000092666"/>
    </source>
</evidence>
<dbReference type="GO" id="GO:0005634">
    <property type="term" value="C:nucleus"/>
    <property type="evidence" value="ECO:0007669"/>
    <property type="project" value="TreeGrafter"/>
</dbReference>
<reference evidence="4" key="2">
    <citation type="submission" date="2013-12" db="EMBL/GenBank/DDBJ databases">
        <title>Evolution of pathogenesis and genome organization in the Tremellales.</title>
        <authorList>
            <person name="Cuomo C."/>
            <person name="Litvintseva A."/>
            <person name="Heitman J."/>
            <person name="Chen Y."/>
            <person name="Sun S."/>
            <person name="Springer D."/>
            <person name="Dromer F."/>
            <person name="Young S."/>
            <person name="Zeng Q."/>
            <person name="Chapman S."/>
            <person name="Gujja S."/>
            <person name="Saif S."/>
            <person name="Birren B."/>
        </authorList>
    </citation>
    <scope>NUCLEOTIDE SEQUENCE [LARGE SCALE GENOMIC DNA]</scope>
    <source>
        <strain evidence="4">BCC8398</strain>
    </source>
</reference>
<dbReference type="InterPro" id="IPR052626">
    <property type="entry name" value="SWT1_Regulator"/>
</dbReference>
<dbReference type="OrthoDB" id="2017974at2759"/>
<feature type="compositionally biased region" description="Polar residues" evidence="1">
    <location>
        <begin position="420"/>
        <end position="449"/>
    </location>
</feature>
<protein>
    <recommendedName>
        <fullName evidence="2">PIN domain-containing protein</fullName>
    </recommendedName>
</protein>
<feature type="compositionally biased region" description="Low complexity" evidence="1">
    <location>
        <begin position="1"/>
        <end position="15"/>
    </location>
</feature>
<dbReference type="PANTHER" id="PTHR16161">
    <property type="entry name" value="TRANSCRIPTIONAL PROTEIN SWT1"/>
    <property type="match status" value="1"/>
</dbReference>
<keyword evidence="4" id="KW-1185">Reference proteome</keyword>
<feature type="compositionally biased region" description="Polar residues" evidence="1">
    <location>
        <begin position="31"/>
        <end position="46"/>
    </location>
</feature>
<dbReference type="EMBL" id="KI669494">
    <property type="protein sequence ID" value="OCF36676.1"/>
    <property type="molecule type" value="Genomic_DNA"/>
</dbReference>
<dbReference type="SUPFAM" id="SSF88723">
    <property type="entry name" value="PIN domain-like"/>
    <property type="match status" value="1"/>
</dbReference>
<organism evidence="3 4">
    <name type="scientific">Kwoniella heveanensis BCC8398</name>
    <dbReference type="NCBI Taxonomy" id="1296120"/>
    <lineage>
        <taxon>Eukaryota</taxon>
        <taxon>Fungi</taxon>
        <taxon>Dikarya</taxon>
        <taxon>Basidiomycota</taxon>
        <taxon>Agaricomycotina</taxon>
        <taxon>Tremellomycetes</taxon>
        <taxon>Tremellales</taxon>
        <taxon>Cryptococcaceae</taxon>
        <taxon>Kwoniella</taxon>
    </lineage>
</organism>
<proteinExistence type="predicted"/>
<dbReference type="Pfam" id="PF13638">
    <property type="entry name" value="PIN_4"/>
    <property type="match status" value="1"/>
</dbReference>
<dbReference type="InterPro" id="IPR002716">
    <property type="entry name" value="PIN_dom"/>
</dbReference>
<reference evidence="3 4" key="1">
    <citation type="submission" date="2013-07" db="EMBL/GenBank/DDBJ databases">
        <title>The Genome Sequence of Cryptococcus heveanensis BCC8398.</title>
        <authorList>
            <consortium name="The Broad Institute Genome Sequencing Platform"/>
            <person name="Cuomo C."/>
            <person name="Litvintseva A."/>
            <person name="Chen Y."/>
            <person name="Heitman J."/>
            <person name="Sun S."/>
            <person name="Springer D."/>
            <person name="Dromer F."/>
            <person name="Young S.K."/>
            <person name="Zeng Q."/>
            <person name="Gargeya S."/>
            <person name="Fitzgerald M."/>
            <person name="Abouelleil A."/>
            <person name="Alvarado L."/>
            <person name="Berlin A.M."/>
            <person name="Chapman S.B."/>
            <person name="Dewar J."/>
            <person name="Goldberg J."/>
            <person name="Griggs A."/>
            <person name="Gujja S."/>
            <person name="Hansen M."/>
            <person name="Howarth C."/>
            <person name="Imamovic A."/>
            <person name="Larimer J."/>
            <person name="McCowan C."/>
            <person name="Murphy C."/>
            <person name="Pearson M."/>
            <person name="Priest M."/>
            <person name="Roberts A."/>
            <person name="Saif S."/>
            <person name="Shea T."/>
            <person name="Sykes S."/>
            <person name="Wortman J."/>
            <person name="Nusbaum C."/>
            <person name="Birren B."/>
        </authorList>
    </citation>
    <scope>NUCLEOTIDE SEQUENCE [LARGE SCALE GENOMIC DNA]</scope>
    <source>
        <strain evidence="3 4">BCC8398</strain>
    </source>
</reference>
<feature type="region of interest" description="Disordered" evidence="1">
    <location>
        <begin position="394"/>
        <end position="504"/>
    </location>
</feature>
<feature type="compositionally biased region" description="Low complexity" evidence="1">
    <location>
        <begin position="450"/>
        <end position="490"/>
    </location>
</feature>
<dbReference type="Proteomes" id="UP000092666">
    <property type="component" value="Unassembled WGS sequence"/>
</dbReference>
<dbReference type="AlphaFoldDB" id="A0A1B9H069"/>
<dbReference type="InterPro" id="IPR029060">
    <property type="entry name" value="PIN-like_dom_sf"/>
</dbReference>
<dbReference type="CDD" id="cd18727">
    <property type="entry name" value="PIN_Swt1-like"/>
    <property type="match status" value="1"/>
</dbReference>
<evidence type="ECO:0000256" key="1">
    <source>
        <dbReference type="SAM" id="MobiDB-lite"/>
    </source>
</evidence>
<feature type="region of interest" description="Disordered" evidence="1">
    <location>
        <begin position="1"/>
        <end position="56"/>
    </location>
</feature>
<sequence length="678" mass="74339">MTSSMSGLTSSSDLDNFQLQHVQPMPPSLNHFGSSEAQLQQPQQSRIPEDNSGDTMDLETEEGMVWEPEHAPAKPVHYLAVDTNVFISHLNLIRAIHALLAEVKPSPLILLVPSVVINELDGLTKSRVQESPNSPATVGMTARAGNRWLLEANRNRRATGYGALRCQALNERWDADVRAIGRGDDQVLDCCLYFAHHGARVSLWTEDQNLSLKAESNDVPTFGDKDMTLHRFFSITGDEYPEKLWHEVQALEGHPHDHDHDIPYPVSENSEKQVGHGDHLDMDMEMDGGMELDVDLHVYPSSQTQHGSRIPYHPIEDLVNDPAYVAGLASRPHQAIEDRRYPYLLPPKVEPQLQQEQVSVMTLTPTLPAHALRYTATSPGIMPTHPSMEIEALSVPTGPSTDKPESPASTVMSFMMPDRTSPSNGTNTPVLSTSSPFADPQTRLSHQTDSNTTLMTRTTPTTRSTTPITTPMRTTTPLTNTRTNANTDTNLILPRACPPRKNDNRPSNILLTSLQLALKPYTLSLISSCPPLPPLSTASTIPMPTPPTSTLDILPALLSALVYLDTIFSKAGEPGNSETRLDLLKAISAAKTIKCFVDYHASTRNETGLSDDLDMKYIIARGNGKGYGLPDGARRIRSGEVIDGLCDLTRIWTNLGIGPEGGDEGVIADVIEDLRRLA</sequence>
<name>A0A1B9H069_9TREE</name>
<accession>A0A1B9H069</accession>
<evidence type="ECO:0000259" key="2">
    <source>
        <dbReference type="Pfam" id="PF13638"/>
    </source>
</evidence>
<dbReference type="STRING" id="1296120.A0A1B9H069"/>
<gene>
    <name evidence="3" type="ORF">I316_01272</name>
</gene>
<dbReference type="PANTHER" id="PTHR16161:SF0">
    <property type="entry name" value="TRANSCRIPTIONAL PROTEIN SWT1"/>
    <property type="match status" value="1"/>
</dbReference>
<feature type="domain" description="PIN" evidence="2">
    <location>
        <begin position="81"/>
        <end position="222"/>
    </location>
</feature>
<dbReference type="Gene3D" id="3.40.50.1010">
    <property type="entry name" value="5'-nuclease"/>
    <property type="match status" value="1"/>
</dbReference>